<gene>
    <name evidence="1" type="ORF">K452DRAFT_1390</name>
</gene>
<dbReference type="GeneID" id="54292873"/>
<organism evidence="1 2">
    <name type="scientific">Aplosporella prunicola CBS 121167</name>
    <dbReference type="NCBI Taxonomy" id="1176127"/>
    <lineage>
        <taxon>Eukaryota</taxon>
        <taxon>Fungi</taxon>
        <taxon>Dikarya</taxon>
        <taxon>Ascomycota</taxon>
        <taxon>Pezizomycotina</taxon>
        <taxon>Dothideomycetes</taxon>
        <taxon>Dothideomycetes incertae sedis</taxon>
        <taxon>Botryosphaeriales</taxon>
        <taxon>Aplosporellaceae</taxon>
        <taxon>Aplosporella</taxon>
    </lineage>
</organism>
<dbReference type="EMBL" id="ML995474">
    <property type="protein sequence ID" value="KAF2147082.1"/>
    <property type="molecule type" value="Genomic_DNA"/>
</dbReference>
<sequence>MSIQHALDFTTKENSPITQQKQTLYPPLLHLYHIPRPTKTAKTKKKIRTYISWDSLVVTHLTTNQPVHSLNLAERTGCLVFCDLWSYVLVYGGNVVYIPRACVANGVVVLTREAVAFARFGPSAVTATLVPT</sequence>
<evidence type="ECO:0000313" key="1">
    <source>
        <dbReference type="EMBL" id="KAF2147082.1"/>
    </source>
</evidence>
<keyword evidence="2" id="KW-1185">Reference proteome</keyword>
<protein>
    <submittedName>
        <fullName evidence="1">Uncharacterized protein</fullName>
    </submittedName>
</protein>
<name>A0A6A6BSK1_9PEZI</name>
<accession>A0A6A6BSK1</accession>
<evidence type="ECO:0000313" key="2">
    <source>
        <dbReference type="Proteomes" id="UP000799438"/>
    </source>
</evidence>
<reference evidence="1" key="1">
    <citation type="journal article" date="2020" name="Stud. Mycol.">
        <title>101 Dothideomycetes genomes: a test case for predicting lifestyles and emergence of pathogens.</title>
        <authorList>
            <person name="Haridas S."/>
            <person name="Albert R."/>
            <person name="Binder M."/>
            <person name="Bloem J."/>
            <person name="Labutti K."/>
            <person name="Salamov A."/>
            <person name="Andreopoulos B."/>
            <person name="Baker S."/>
            <person name="Barry K."/>
            <person name="Bills G."/>
            <person name="Bluhm B."/>
            <person name="Cannon C."/>
            <person name="Castanera R."/>
            <person name="Culley D."/>
            <person name="Daum C."/>
            <person name="Ezra D."/>
            <person name="Gonzalez J."/>
            <person name="Henrissat B."/>
            <person name="Kuo A."/>
            <person name="Liang C."/>
            <person name="Lipzen A."/>
            <person name="Lutzoni F."/>
            <person name="Magnuson J."/>
            <person name="Mondo S."/>
            <person name="Nolan M."/>
            <person name="Ohm R."/>
            <person name="Pangilinan J."/>
            <person name="Park H.-J."/>
            <person name="Ramirez L."/>
            <person name="Alfaro M."/>
            <person name="Sun H."/>
            <person name="Tritt A."/>
            <person name="Yoshinaga Y."/>
            <person name="Zwiers L.-H."/>
            <person name="Turgeon B."/>
            <person name="Goodwin S."/>
            <person name="Spatafora J."/>
            <person name="Crous P."/>
            <person name="Grigoriev I."/>
        </authorList>
    </citation>
    <scope>NUCLEOTIDE SEQUENCE</scope>
    <source>
        <strain evidence="1">CBS 121167</strain>
    </source>
</reference>
<proteinExistence type="predicted"/>
<dbReference type="AlphaFoldDB" id="A0A6A6BSK1"/>
<dbReference type="OrthoDB" id="3763505at2759"/>
<dbReference type="Proteomes" id="UP000799438">
    <property type="component" value="Unassembled WGS sequence"/>
</dbReference>
<dbReference type="RefSeq" id="XP_033402790.1">
    <property type="nucleotide sequence ID" value="XM_033535379.1"/>
</dbReference>